<evidence type="ECO:0000313" key="4">
    <source>
        <dbReference type="Proteomes" id="UP000037247"/>
    </source>
</evidence>
<comment type="similarity">
    <text evidence="1">Belongs to the short-chain dehydrogenases/reductases (SDR) family.</text>
</comment>
<evidence type="ECO:0000256" key="1">
    <source>
        <dbReference type="ARBA" id="ARBA00006484"/>
    </source>
</evidence>
<organism evidence="3 4">
    <name type="scientific">Gordonia jacobaea</name>
    <dbReference type="NCBI Taxonomy" id="122202"/>
    <lineage>
        <taxon>Bacteria</taxon>
        <taxon>Bacillati</taxon>
        <taxon>Actinomycetota</taxon>
        <taxon>Actinomycetes</taxon>
        <taxon>Mycobacteriales</taxon>
        <taxon>Gordoniaceae</taxon>
        <taxon>Gordonia</taxon>
    </lineage>
</organism>
<sequence length="274" mass="28742">MNIDGNVAIVTGAAGGIGSAIARALVAGGARVVATDLDDEALERAATEIDPSGENVATLAGDAGSSTHIDATVALAESRFGAVDIYVANAGIGGRPGLAASDADWDLALNVNLLAHVRAARRLVPEWVERGNGYFISTASAAGLLTQLGSPIYSTTKHAAVAFSEWLNVTYGDDGVKVSCLCPMGVDTALLRPPTSPDNGDEMLMQAAVETAGRVLTPSEVAEVVLAAIADEHFLILPHPEVLDMYRNKGADYDRWLRGMRRYQNTLREQLTNA</sequence>
<dbReference type="SUPFAM" id="SSF51735">
    <property type="entry name" value="NAD(P)-binding Rossmann-fold domains"/>
    <property type="match status" value="1"/>
</dbReference>
<dbReference type="Pfam" id="PF00106">
    <property type="entry name" value="adh_short"/>
    <property type="match status" value="1"/>
</dbReference>
<protein>
    <submittedName>
        <fullName evidence="3">Dehydrogenase</fullName>
    </submittedName>
</protein>
<gene>
    <name evidence="3" type="ORF">ABW18_14380</name>
</gene>
<keyword evidence="4" id="KW-1185">Reference proteome</keyword>
<proteinExistence type="inferred from homology"/>
<dbReference type="PRINTS" id="PR00081">
    <property type="entry name" value="GDHRDH"/>
</dbReference>
<dbReference type="Proteomes" id="UP000037247">
    <property type="component" value="Unassembled WGS sequence"/>
</dbReference>
<keyword evidence="2" id="KW-0560">Oxidoreductase</keyword>
<dbReference type="PANTHER" id="PTHR43669">
    <property type="entry name" value="5-KETO-D-GLUCONATE 5-REDUCTASE"/>
    <property type="match status" value="1"/>
</dbReference>
<dbReference type="EMBL" id="LDTZ01000018">
    <property type="protein sequence ID" value="KNA90713.1"/>
    <property type="molecule type" value="Genomic_DNA"/>
</dbReference>
<dbReference type="CDD" id="cd05233">
    <property type="entry name" value="SDR_c"/>
    <property type="match status" value="1"/>
</dbReference>
<reference evidence="3 4" key="1">
    <citation type="submission" date="2015-05" db="EMBL/GenBank/DDBJ databases">
        <title>Draft genome sequence of the bacterium Gordonia jacobaea a new member of the Gordonia genus.</title>
        <authorList>
            <person name="Jimenez-Galisteo G."/>
            <person name="Dominguez A."/>
            <person name="Munoz E."/>
            <person name="Vinas M."/>
        </authorList>
    </citation>
    <scope>NUCLEOTIDE SEQUENCE [LARGE SCALE GENOMIC DNA]</scope>
    <source>
        <strain evidence="4">mv1</strain>
    </source>
</reference>
<name>A0ABR5IAS7_9ACTN</name>
<evidence type="ECO:0000313" key="3">
    <source>
        <dbReference type="EMBL" id="KNA90713.1"/>
    </source>
</evidence>
<dbReference type="InterPro" id="IPR002347">
    <property type="entry name" value="SDR_fam"/>
</dbReference>
<evidence type="ECO:0000256" key="2">
    <source>
        <dbReference type="ARBA" id="ARBA00023002"/>
    </source>
</evidence>
<comment type="caution">
    <text evidence="3">The sequence shown here is derived from an EMBL/GenBank/DDBJ whole genome shotgun (WGS) entry which is preliminary data.</text>
</comment>
<accession>A0ABR5IAS7</accession>
<dbReference type="PANTHER" id="PTHR43669:SF3">
    <property type="entry name" value="ALCOHOL DEHYDROGENASE, PUTATIVE (AFU_ORTHOLOGUE AFUA_3G03445)-RELATED"/>
    <property type="match status" value="1"/>
</dbReference>
<dbReference type="Gene3D" id="3.40.50.720">
    <property type="entry name" value="NAD(P)-binding Rossmann-like Domain"/>
    <property type="match status" value="1"/>
</dbReference>
<dbReference type="RefSeq" id="WP_049699646.1">
    <property type="nucleotide sequence ID" value="NZ_JAQDQF010000006.1"/>
</dbReference>
<dbReference type="InterPro" id="IPR036291">
    <property type="entry name" value="NAD(P)-bd_dom_sf"/>
</dbReference>